<dbReference type="Proteomes" id="UP000285625">
    <property type="component" value="Unassembled WGS sequence"/>
</dbReference>
<dbReference type="EMBL" id="QXVO01000037">
    <property type="protein sequence ID" value="RIO43813.1"/>
    <property type="molecule type" value="Genomic_DNA"/>
</dbReference>
<dbReference type="RefSeq" id="WP_167696450.1">
    <property type="nucleotide sequence ID" value="NZ_QXVO01000037.1"/>
</dbReference>
<feature type="transmembrane region" description="Helical" evidence="1">
    <location>
        <begin position="216"/>
        <end position="236"/>
    </location>
</feature>
<feature type="transmembrane region" description="Helical" evidence="1">
    <location>
        <begin position="24"/>
        <end position="43"/>
    </location>
</feature>
<proteinExistence type="predicted"/>
<keyword evidence="1" id="KW-0812">Transmembrane</keyword>
<gene>
    <name evidence="2" type="ORF">BUZ57_10200</name>
</gene>
<reference evidence="2 3" key="1">
    <citation type="journal article" date="2016" name="Front. Microbiol.">
        <title>Comprehensive Phylogenetic Analysis of Bovine Non-aureus Staphylococci Species Based on Whole-Genome Sequencing.</title>
        <authorList>
            <person name="Naushad S."/>
            <person name="Barkema H.W."/>
            <person name="Luby C."/>
            <person name="Condas L.A."/>
            <person name="Nobrega D.B."/>
            <person name="Carson D.A."/>
            <person name="De Buck J."/>
        </authorList>
    </citation>
    <scope>NUCLEOTIDE SEQUENCE [LARGE SCALE GENOMIC DNA]</scope>
    <source>
        <strain evidence="2 3">SNUC 5959</strain>
    </source>
</reference>
<sequence length="424" mass="48647">MVILTFILISFFYAVFLLKNKFRFVSLFFLAMYSTSFLLPVIINIKFDYMFYLSDGFYEKLKWMYLLGLIVFIVANFIFNFFKIKSIDNNMLKPHVLNKESINKIFLIFLLMFFIMVMIIGAEVIISGTTSTLELPPIIKMFQSITTIGFVYSALLKVYYSENKRETLVNVLLSIIVILSVLVFIFGRRLILYPVIAIIALIIFKKNKVPSLWKLLTFAIATITVFLPAMMSIRTLGFKEGIKNFTDILFGDYDKYLQYLSIGTDVTASYSLAGVILAYDTRITPLTLLKPILSFVPRSIFPDKPRPMSEAIVENLNLNYDKGMSIPPGIVGESHLYGGLIGVFIMFIFFGVMCGIIDNYISYLRTKDQGLRSLNIIFLVLVSIQFISGSIRGDTATNMQECMYLFIPLLFIMVLSKYKFIYKK</sequence>
<keyword evidence="1" id="KW-0472">Membrane</keyword>
<feature type="transmembrane region" description="Helical" evidence="1">
    <location>
        <begin position="336"/>
        <end position="361"/>
    </location>
</feature>
<evidence type="ECO:0000313" key="3">
    <source>
        <dbReference type="Proteomes" id="UP000285625"/>
    </source>
</evidence>
<feature type="transmembrane region" description="Helical" evidence="1">
    <location>
        <begin position="63"/>
        <end position="84"/>
    </location>
</feature>
<comment type="caution">
    <text evidence="2">The sequence shown here is derived from an EMBL/GenBank/DDBJ whole genome shotgun (WGS) entry which is preliminary data.</text>
</comment>
<keyword evidence="1" id="KW-1133">Transmembrane helix</keyword>
<feature type="transmembrane region" description="Helical" evidence="1">
    <location>
        <begin position="171"/>
        <end position="204"/>
    </location>
</feature>
<feature type="transmembrane region" description="Helical" evidence="1">
    <location>
        <begin position="373"/>
        <end position="391"/>
    </location>
</feature>
<evidence type="ECO:0000256" key="1">
    <source>
        <dbReference type="SAM" id="Phobius"/>
    </source>
</evidence>
<evidence type="ECO:0000313" key="2">
    <source>
        <dbReference type="EMBL" id="RIO43813.1"/>
    </source>
</evidence>
<feature type="transmembrane region" description="Helical" evidence="1">
    <location>
        <begin position="403"/>
        <end position="422"/>
    </location>
</feature>
<feature type="transmembrane region" description="Helical" evidence="1">
    <location>
        <begin position="105"/>
        <end position="126"/>
    </location>
</feature>
<dbReference type="AlphaFoldDB" id="A0A418JGX6"/>
<organism evidence="2 3">
    <name type="scientific">Staphylococcus hyicus</name>
    <dbReference type="NCBI Taxonomy" id="1284"/>
    <lineage>
        <taxon>Bacteria</taxon>
        <taxon>Bacillati</taxon>
        <taxon>Bacillota</taxon>
        <taxon>Bacilli</taxon>
        <taxon>Bacillales</taxon>
        <taxon>Staphylococcaceae</taxon>
        <taxon>Staphylococcus</taxon>
    </lineage>
</organism>
<dbReference type="STRING" id="1284.SHYC_02115"/>
<accession>A0A418JGX6</accession>
<feature type="transmembrane region" description="Helical" evidence="1">
    <location>
        <begin position="138"/>
        <end position="159"/>
    </location>
</feature>
<name>A0A418JGX6_STAHY</name>
<protein>
    <submittedName>
        <fullName evidence="2">Oligosaccharide repeat unit polymerase</fullName>
    </submittedName>
</protein>